<evidence type="ECO:0000313" key="2">
    <source>
        <dbReference type="Proteomes" id="UP000823775"/>
    </source>
</evidence>
<dbReference type="SUPFAM" id="SSF52833">
    <property type="entry name" value="Thioredoxin-like"/>
    <property type="match status" value="1"/>
</dbReference>
<reference evidence="1 2" key="1">
    <citation type="journal article" date="2021" name="BMC Genomics">
        <title>Datura genome reveals duplications of psychoactive alkaloid biosynthetic genes and high mutation rate following tissue culture.</title>
        <authorList>
            <person name="Rajewski A."/>
            <person name="Carter-House D."/>
            <person name="Stajich J."/>
            <person name="Litt A."/>
        </authorList>
    </citation>
    <scope>NUCLEOTIDE SEQUENCE [LARGE SCALE GENOMIC DNA]</scope>
    <source>
        <strain evidence="1">AR-01</strain>
    </source>
</reference>
<accession>A0ABS8UY65</accession>
<proteinExistence type="predicted"/>
<dbReference type="Gene3D" id="3.40.30.10">
    <property type="entry name" value="Glutaredoxin"/>
    <property type="match status" value="1"/>
</dbReference>
<evidence type="ECO:0000313" key="1">
    <source>
        <dbReference type="EMBL" id="MCD9638919.1"/>
    </source>
</evidence>
<keyword evidence="2" id="KW-1185">Reference proteome</keyword>
<name>A0ABS8UY65_DATST</name>
<organism evidence="1 2">
    <name type="scientific">Datura stramonium</name>
    <name type="common">Jimsonweed</name>
    <name type="synonym">Common thornapple</name>
    <dbReference type="NCBI Taxonomy" id="4076"/>
    <lineage>
        <taxon>Eukaryota</taxon>
        <taxon>Viridiplantae</taxon>
        <taxon>Streptophyta</taxon>
        <taxon>Embryophyta</taxon>
        <taxon>Tracheophyta</taxon>
        <taxon>Spermatophyta</taxon>
        <taxon>Magnoliopsida</taxon>
        <taxon>eudicotyledons</taxon>
        <taxon>Gunneridae</taxon>
        <taxon>Pentapetalae</taxon>
        <taxon>asterids</taxon>
        <taxon>lamiids</taxon>
        <taxon>Solanales</taxon>
        <taxon>Solanaceae</taxon>
        <taxon>Solanoideae</taxon>
        <taxon>Datureae</taxon>
        <taxon>Datura</taxon>
    </lineage>
</organism>
<sequence>MSMISHGQVPNGEKSPEMSLTLFKLRGSDFEINSHEFVPAEDLKSYDLDEEYLYLKINLKESPIKVIDELDKHVHLVEIDITEDPEIVEVTGIMGTPRVEFFKNKKNAQGLCCSTFANDIDRGV</sequence>
<gene>
    <name evidence="1" type="ORF">HAX54_023093</name>
</gene>
<dbReference type="EMBL" id="JACEIK010002797">
    <property type="protein sequence ID" value="MCD9638919.1"/>
    <property type="molecule type" value="Genomic_DNA"/>
</dbReference>
<dbReference type="InterPro" id="IPR036249">
    <property type="entry name" value="Thioredoxin-like_sf"/>
</dbReference>
<comment type="caution">
    <text evidence="1">The sequence shown here is derived from an EMBL/GenBank/DDBJ whole genome shotgun (WGS) entry which is preliminary data.</text>
</comment>
<protein>
    <submittedName>
        <fullName evidence="1">Uncharacterized protein</fullName>
    </submittedName>
</protein>
<dbReference type="Proteomes" id="UP000823775">
    <property type="component" value="Unassembled WGS sequence"/>
</dbReference>